<accession>G5CT96</accession>
<dbReference type="AlphaFoldDB" id="G5CT96"/>
<protein>
    <submittedName>
        <fullName evidence="1">Perlucin 8</fullName>
    </submittedName>
</protein>
<sequence>MGGGIGVLSSYRLPSGLRGRCLGTLLCGRLSQTRRHYYNV</sequence>
<dbReference type="EMBL" id="JN314434">
    <property type="protein sequence ID" value="AEQ16382.1"/>
    <property type="molecule type" value="mRNA"/>
</dbReference>
<name>G5CT96_HALDV</name>
<reference evidence="1" key="1">
    <citation type="submission" date="2011-07" db="EMBL/GenBank/DDBJ databases">
        <title>Cloning and character of perlucin from small abalone Haliotis.</title>
        <authorList>
            <person name="Lin S."/>
            <person name="Wang G."/>
            <person name="Wang Y."/>
        </authorList>
    </citation>
    <scope>NUCLEOTIDE SEQUENCE</scope>
</reference>
<organism evidence="1">
    <name type="scientific">Haliotis diversicolor</name>
    <name type="common">Abalone</name>
    <name type="synonym">Sulculus diversicolor</name>
    <dbReference type="NCBI Taxonomy" id="36095"/>
    <lineage>
        <taxon>Eukaryota</taxon>
        <taxon>Metazoa</taxon>
        <taxon>Spiralia</taxon>
        <taxon>Lophotrochozoa</taxon>
        <taxon>Mollusca</taxon>
        <taxon>Gastropoda</taxon>
        <taxon>Vetigastropoda</taxon>
        <taxon>Lepetellida</taxon>
        <taxon>Haliotoidea</taxon>
        <taxon>Haliotidae</taxon>
        <taxon>Haliotis</taxon>
    </lineage>
</organism>
<evidence type="ECO:0000313" key="1">
    <source>
        <dbReference type="EMBL" id="AEQ16382.1"/>
    </source>
</evidence>
<proteinExistence type="evidence at transcript level"/>